<gene>
    <name evidence="2" type="ORF">V5R04_01825</name>
</gene>
<keyword evidence="1" id="KW-0812">Transmembrane</keyword>
<feature type="transmembrane region" description="Helical" evidence="1">
    <location>
        <begin position="79"/>
        <end position="98"/>
    </location>
</feature>
<dbReference type="InterPro" id="IPR007554">
    <property type="entry name" value="Glycerophosphate_synth"/>
</dbReference>
<dbReference type="Gene3D" id="3.40.50.12580">
    <property type="match status" value="1"/>
</dbReference>
<keyword evidence="1" id="KW-1133">Transmembrane helix</keyword>
<proteinExistence type="predicted"/>
<evidence type="ECO:0000256" key="1">
    <source>
        <dbReference type="SAM" id="Phobius"/>
    </source>
</evidence>
<feature type="transmembrane region" description="Helical" evidence="1">
    <location>
        <begin position="47"/>
        <end position="67"/>
    </location>
</feature>
<dbReference type="Pfam" id="PF04464">
    <property type="entry name" value="Glyphos_transf"/>
    <property type="match status" value="1"/>
</dbReference>
<feature type="transmembrane region" description="Helical" evidence="1">
    <location>
        <begin position="178"/>
        <end position="203"/>
    </location>
</feature>
<dbReference type="AlphaFoldDB" id="A0AAU7DYZ7"/>
<dbReference type="GO" id="GO:0047355">
    <property type="term" value="F:CDP-glycerol glycerophosphotransferase activity"/>
    <property type="evidence" value="ECO:0007669"/>
    <property type="project" value="InterPro"/>
</dbReference>
<dbReference type="GO" id="GO:0016020">
    <property type="term" value="C:membrane"/>
    <property type="evidence" value="ECO:0007669"/>
    <property type="project" value="InterPro"/>
</dbReference>
<protein>
    <submittedName>
        <fullName evidence="2">CDP-glycerol glycerophosphotransferase family protein</fullName>
    </submittedName>
</protein>
<dbReference type="EMBL" id="CP146203">
    <property type="protein sequence ID" value="XBH21991.1"/>
    <property type="molecule type" value="Genomic_DNA"/>
</dbReference>
<feature type="transmembrane region" description="Helical" evidence="1">
    <location>
        <begin position="153"/>
        <end position="172"/>
    </location>
</feature>
<feature type="transmembrane region" description="Helical" evidence="1">
    <location>
        <begin position="21"/>
        <end position="41"/>
    </location>
</feature>
<sequence>MAKILNMLSSKSEGLLTIASKLGFQPILATLLTLPVLLLSLPSRNIGFIWLALVPVAYIVFSMRASVRSLRQSQQSQRIEAGTFLVPRILIILAITLYGPVQGLSLWTLLSISIVALSMSCEVPIRNIEKRIEPVAVNLPLSKFINGPRIPSILTVLGSLAWIAIFLISTALLPQSPIIIAVLAGIQGLLTLAILLHYAFVYFKQQSQGKKLGNALSEYQPKFILHWDAPANTTYQITMWLPYLERVGVPFVVLVRNRINFDEVRHLTSRPVILRKSITSLDDVIVDSLKTILYVNTATVNNHLVRYTHLTHIQLNHGESDKAASYNPAFKVFTKNFVAGQAAIDRFTKNGVSTPLDFFEIVGRPQVENIHLVSNVDNTGQVKSILYAPTWHGFYEDSNYSSLSIGLVLVEEIHKAGHRVIFRPHPYSLRSARYRRDIAEIQAYLAQTNASEGSNHKFGPAAEQVGIVDLMNESTALISDVSSVVSDYLYSEKPFSVVCINQTLDALRSNMPLSDAAYVLDCASEDTGHKAKSVRVEVQTVLHGLLEDDTLQRSRLEFKKYYLGDIPYEERVTRFLTALNQYL</sequence>
<dbReference type="InterPro" id="IPR043148">
    <property type="entry name" value="TagF_C"/>
</dbReference>
<evidence type="ECO:0000313" key="2">
    <source>
        <dbReference type="EMBL" id="XBH21991.1"/>
    </source>
</evidence>
<name>A0AAU7DYZ7_9MICO</name>
<reference evidence="2" key="1">
    <citation type="submission" date="2024-02" db="EMBL/GenBank/DDBJ databases">
        <title>Tomenella chthoni gen. nov. sp. nov., a member of the family Jonesiaceae isolated from bat guano.</title>
        <authorList>
            <person name="Miller S.L."/>
            <person name="King J."/>
            <person name="Sankaranarayanan K."/>
            <person name="Lawson P.A."/>
        </authorList>
    </citation>
    <scope>NUCLEOTIDE SEQUENCE</scope>
    <source>
        <strain evidence="2">BS-20</strain>
    </source>
</reference>
<organism evidence="2">
    <name type="scientific">Jonesiaceae bacterium BS-20</name>
    <dbReference type="NCBI Taxonomy" id="3120821"/>
    <lineage>
        <taxon>Bacteria</taxon>
        <taxon>Bacillati</taxon>
        <taxon>Actinomycetota</taxon>
        <taxon>Actinomycetes</taxon>
        <taxon>Micrococcales</taxon>
        <taxon>Jonesiaceae</taxon>
    </lineage>
</organism>
<accession>A0AAU7DYZ7</accession>
<keyword evidence="1" id="KW-0472">Membrane</keyword>